<comment type="caution">
    <text evidence="3">The sequence shown here is derived from an EMBL/GenBank/DDBJ whole genome shotgun (WGS) entry which is preliminary data.</text>
</comment>
<dbReference type="GO" id="GO:0016757">
    <property type="term" value="F:glycosyltransferase activity"/>
    <property type="evidence" value="ECO:0007669"/>
    <property type="project" value="InterPro"/>
</dbReference>
<dbReference type="PANTHER" id="PTHR12526">
    <property type="entry name" value="GLYCOSYLTRANSFERASE"/>
    <property type="match status" value="1"/>
</dbReference>
<feature type="domain" description="Glycosyltransferase subfamily 4-like N-terminal" evidence="2">
    <location>
        <begin position="16"/>
        <end position="173"/>
    </location>
</feature>
<organism evidence="3 4">
    <name type="scientific">Candidatus Daviesbacteria bacterium GW2011_GWA2_38_24</name>
    <dbReference type="NCBI Taxonomy" id="1618422"/>
    <lineage>
        <taxon>Bacteria</taxon>
        <taxon>Candidatus Daviesiibacteriota</taxon>
    </lineage>
</organism>
<evidence type="ECO:0000313" key="3">
    <source>
        <dbReference type="EMBL" id="KKQ66370.1"/>
    </source>
</evidence>
<dbReference type="Pfam" id="PF00534">
    <property type="entry name" value="Glycos_transf_1"/>
    <property type="match status" value="1"/>
</dbReference>
<gene>
    <name evidence="3" type="ORF">US86_C0006G0050</name>
</gene>
<accession>A0A0G0JTH6</accession>
<dbReference type="AlphaFoldDB" id="A0A0G0JTH6"/>
<dbReference type="Proteomes" id="UP000034235">
    <property type="component" value="Unassembled WGS sequence"/>
</dbReference>
<keyword evidence="3" id="KW-0808">Transferase</keyword>
<protein>
    <submittedName>
        <fullName evidence="3">Glycosyl transferases group 1</fullName>
    </submittedName>
</protein>
<dbReference type="EMBL" id="LBUP01000006">
    <property type="protein sequence ID" value="KKQ66370.1"/>
    <property type="molecule type" value="Genomic_DNA"/>
</dbReference>
<evidence type="ECO:0000313" key="4">
    <source>
        <dbReference type="Proteomes" id="UP000034235"/>
    </source>
</evidence>
<dbReference type="Pfam" id="PF13439">
    <property type="entry name" value="Glyco_transf_4"/>
    <property type="match status" value="1"/>
</dbReference>
<sequence>MKKIKLFVFIPSLKGGGAERVSSKIASRLDPKLFDTILVVGKKEGEYVSALPANLAVRDLNKAHMRGCIIPLAFLFCREKPDVVISFMHHSNIAVLLAKALSFSPVKVITAERNVMEYVYEHVPKIVLPFARLLYRLSAASLGGSRGLQENAQTFLRIPENKFRIIYNPIDFEFIYKESREKPNHPWLQGSHPPVVLGVGRLVPQKDFATLIRAFVLAKKPKGTRLIILGQGSLKEELLGLVKKLGVADFVDLPGFQKNPYPFFANANVFVLSSRWEGFGNVTPEALGLGVPVISTDCKYGPNEIIDDEVNGLLVPVGDEKAMARGIEKMLYDTEFVSKCRNNACITIKRLAIEEIVRQYEDFINWVINNK</sequence>
<name>A0A0G0JTH6_9BACT</name>
<dbReference type="PANTHER" id="PTHR12526:SF630">
    <property type="entry name" value="GLYCOSYLTRANSFERASE"/>
    <property type="match status" value="1"/>
</dbReference>
<proteinExistence type="predicted"/>
<dbReference type="SUPFAM" id="SSF53756">
    <property type="entry name" value="UDP-Glycosyltransferase/glycogen phosphorylase"/>
    <property type="match status" value="1"/>
</dbReference>
<evidence type="ECO:0000259" key="2">
    <source>
        <dbReference type="Pfam" id="PF13439"/>
    </source>
</evidence>
<evidence type="ECO:0000259" key="1">
    <source>
        <dbReference type="Pfam" id="PF00534"/>
    </source>
</evidence>
<dbReference type="InterPro" id="IPR001296">
    <property type="entry name" value="Glyco_trans_1"/>
</dbReference>
<dbReference type="CDD" id="cd03811">
    <property type="entry name" value="GT4_GT28_WabH-like"/>
    <property type="match status" value="1"/>
</dbReference>
<dbReference type="InterPro" id="IPR028098">
    <property type="entry name" value="Glyco_trans_4-like_N"/>
</dbReference>
<feature type="domain" description="Glycosyl transferase family 1" evidence="1">
    <location>
        <begin position="191"/>
        <end position="344"/>
    </location>
</feature>
<reference evidence="3 4" key="1">
    <citation type="journal article" date="2015" name="Nature">
        <title>rRNA introns, odd ribosomes, and small enigmatic genomes across a large radiation of phyla.</title>
        <authorList>
            <person name="Brown C.T."/>
            <person name="Hug L.A."/>
            <person name="Thomas B.C."/>
            <person name="Sharon I."/>
            <person name="Castelle C.J."/>
            <person name="Singh A."/>
            <person name="Wilkins M.J."/>
            <person name="Williams K.H."/>
            <person name="Banfield J.F."/>
        </authorList>
    </citation>
    <scope>NUCLEOTIDE SEQUENCE [LARGE SCALE GENOMIC DNA]</scope>
</reference>
<dbReference type="Gene3D" id="3.40.50.2000">
    <property type="entry name" value="Glycogen Phosphorylase B"/>
    <property type="match status" value="2"/>
</dbReference>